<protein>
    <submittedName>
        <fullName evidence="1">Uncharacterized protein</fullName>
    </submittedName>
</protein>
<dbReference type="Proteomes" id="UP001162483">
    <property type="component" value="Unassembled WGS sequence"/>
</dbReference>
<accession>A0ABN9F0L6</accession>
<evidence type="ECO:0000313" key="2">
    <source>
        <dbReference type="Proteomes" id="UP001162483"/>
    </source>
</evidence>
<name>A0ABN9F0L6_9NEOB</name>
<comment type="caution">
    <text evidence="1">The sequence shown here is derived from an EMBL/GenBank/DDBJ whole genome shotgun (WGS) entry which is preliminary data.</text>
</comment>
<gene>
    <name evidence="1" type="ORF">SPARVUS_LOCUS11066995</name>
</gene>
<dbReference type="EMBL" id="CATNWA010016179">
    <property type="protein sequence ID" value="CAI9590593.1"/>
    <property type="molecule type" value="Genomic_DNA"/>
</dbReference>
<evidence type="ECO:0000313" key="1">
    <source>
        <dbReference type="EMBL" id="CAI9590593.1"/>
    </source>
</evidence>
<organism evidence="1 2">
    <name type="scientific">Staurois parvus</name>
    <dbReference type="NCBI Taxonomy" id="386267"/>
    <lineage>
        <taxon>Eukaryota</taxon>
        <taxon>Metazoa</taxon>
        <taxon>Chordata</taxon>
        <taxon>Craniata</taxon>
        <taxon>Vertebrata</taxon>
        <taxon>Euteleostomi</taxon>
        <taxon>Amphibia</taxon>
        <taxon>Batrachia</taxon>
        <taxon>Anura</taxon>
        <taxon>Neobatrachia</taxon>
        <taxon>Ranoidea</taxon>
        <taxon>Ranidae</taxon>
        <taxon>Staurois</taxon>
    </lineage>
</organism>
<proteinExistence type="predicted"/>
<feature type="non-terminal residue" evidence="1">
    <location>
        <position position="50"/>
    </location>
</feature>
<reference evidence="1" key="1">
    <citation type="submission" date="2023-05" db="EMBL/GenBank/DDBJ databases">
        <authorList>
            <person name="Stuckert A."/>
        </authorList>
    </citation>
    <scope>NUCLEOTIDE SEQUENCE</scope>
</reference>
<keyword evidence="2" id="KW-1185">Reference proteome</keyword>
<sequence length="50" mass="5103">MIQKPTTISCASGVPIPSISCDSGVPIPSNHVIQCVPILSILCDSGVPNL</sequence>